<dbReference type="InterPro" id="IPR003594">
    <property type="entry name" value="HATPase_dom"/>
</dbReference>
<keyword evidence="3" id="KW-0902">Two-component regulatory system</keyword>
<dbReference type="SMART" id="SM00387">
    <property type="entry name" value="HATPase_c"/>
    <property type="match status" value="1"/>
</dbReference>
<dbReference type="Pfam" id="PF19354">
    <property type="entry name" value="DUF5931"/>
    <property type="match status" value="1"/>
</dbReference>
<dbReference type="EMBL" id="BAABKB010000002">
    <property type="protein sequence ID" value="GAA5001589.1"/>
    <property type="molecule type" value="Genomic_DNA"/>
</dbReference>
<keyword evidence="4" id="KW-0812">Transmembrane</keyword>
<evidence type="ECO:0000256" key="4">
    <source>
        <dbReference type="SAM" id="Phobius"/>
    </source>
</evidence>
<dbReference type="CDD" id="cd16917">
    <property type="entry name" value="HATPase_UhpB-NarQ-NarX-like"/>
    <property type="match status" value="1"/>
</dbReference>
<comment type="caution">
    <text evidence="6">The sequence shown here is derived from an EMBL/GenBank/DDBJ whole genome shotgun (WGS) entry which is preliminary data.</text>
</comment>
<feature type="transmembrane region" description="Helical" evidence="4">
    <location>
        <begin position="141"/>
        <end position="159"/>
    </location>
</feature>
<dbReference type="Gene3D" id="1.20.5.1930">
    <property type="match status" value="1"/>
</dbReference>
<evidence type="ECO:0000259" key="5">
    <source>
        <dbReference type="SMART" id="SM00387"/>
    </source>
</evidence>
<dbReference type="SUPFAM" id="SSF55874">
    <property type="entry name" value="ATPase domain of HSP90 chaperone/DNA topoisomerase II/histidine kinase"/>
    <property type="match status" value="1"/>
</dbReference>
<protein>
    <submittedName>
        <fullName evidence="6">DUF5931 domain-containing protein</fullName>
    </submittedName>
</protein>
<organism evidence="6 7">
    <name type="scientific">Streptomyces siamensis</name>
    <dbReference type="NCBI Taxonomy" id="1274986"/>
    <lineage>
        <taxon>Bacteria</taxon>
        <taxon>Bacillati</taxon>
        <taxon>Actinomycetota</taxon>
        <taxon>Actinomycetes</taxon>
        <taxon>Kitasatosporales</taxon>
        <taxon>Streptomycetaceae</taxon>
        <taxon>Streptomyces</taxon>
    </lineage>
</organism>
<accession>A0ABP9ILQ8</accession>
<feature type="domain" description="Histidine kinase/HSP90-like ATPase" evidence="5">
    <location>
        <begin position="293"/>
        <end position="392"/>
    </location>
</feature>
<keyword evidence="4" id="KW-0472">Membrane</keyword>
<dbReference type="Proteomes" id="UP001501759">
    <property type="component" value="Unassembled WGS sequence"/>
</dbReference>
<dbReference type="Pfam" id="PF07730">
    <property type="entry name" value="HisKA_3"/>
    <property type="match status" value="1"/>
</dbReference>
<dbReference type="InterPro" id="IPR036890">
    <property type="entry name" value="HATPase_C_sf"/>
</dbReference>
<keyword evidence="7" id="KW-1185">Reference proteome</keyword>
<evidence type="ECO:0000313" key="6">
    <source>
        <dbReference type="EMBL" id="GAA5001589.1"/>
    </source>
</evidence>
<proteinExistence type="predicted"/>
<dbReference type="PANTHER" id="PTHR24421">
    <property type="entry name" value="NITRATE/NITRITE SENSOR PROTEIN NARX-RELATED"/>
    <property type="match status" value="1"/>
</dbReference>
<feature type="transmembrane region" description="Helical" evidence="4">
    <location>
        <begin position="67"/>
        <end position="85"/>
    </location>
</feature>
<evidence type="ECO:0000256" key="3">
    <source>
        <dbReference type="ARBA" id="ARBA00023012"/>
    </source>
</evidence>
<keyword evidence="4" id="KW-1133">Transmembrane helix</keyword>
<dbReference type="Pfam" id="PF02518">
    <property type="entry name" value="HATPase_c"/>
    <property type="match status" value="1"/>
</dbReference>
<keyword evidence="2" id="KW-0418">Kinase</keyword>
<evidence type="ECO:0000256" key="2">
    <source>
        <dbReference type="ARBA" id="ARBA00022777"/>
    </source>
</evidence>
<dbReference type="Gene3D" id="3.30.565.10">
    <property type="entry name" value="Histidine kinase-like ATPase, C-terminal domain"/>
    <property type="match status" value="1"/>
</dbReference>
<feature type="transmembrane region" description="Helical" evidence="4">
    <location>
        <begin position="36"/>
        <end position="55"/>
    </location>
</feature>
<dbReference type="PANTHER" id="PTHR24421:SF61">
    <property type="entry name" value="OXYGEN SENSOR HISTIDINE KINASE NREB"/>
    <property type="match status" value="1"/>
</dbReference>
<dbReference type="NCBIfam" id="NF047322">
    <property type="entry name" value="HK_morpho_MacS"/>
    <property type="match status" value="1"/>
</dbReference>
<sequence>MSVELPLWRALTAYRVLTMFYAVGLFATAYDEFTRPWVAIVFYAVLCGWTLATLPRVANAANCTKRFLAADLTVALVGILLTRVADASSRIEDGGPTLPSIWTAGSVLAFAVKGGWRWAAFASTLVAAVNVVERGAPTRDTVHNVILVWVASIAIGYVVEVARASERTLARALEIEAATRERERLARDIHDGVLQVLAMVQRRGSALGGEAAELGRMAGEQEVALRTLVSGGLVPVSRVSEDAALGAVVRAVDEPDAGEEAAGPADLRALLAPYATARVTLSEPGAPVRLAPGAAGELAAAVGAALDNVRKHVGPDARAWILVEDEPDEVIVTVRDDGPGIPEGRLAQAEGEGRLGVALSIRGRLRDLGGTAELISVPGQGTEVELKVPKASAAKAEQ</sequence>
<reference evidence="7" key="1">
    <citation type="journal article" date="2019" name="Int. J. Syst. Evol. Microbiol.">
        <title>The Global Catalogue of Microorganisms (GCM) 10K type strain sequencing project: providing services to taxonomists for standard genome sequencing and annotation.</title>
        <authorList>
            <consortium name="The Broad Institute Genomics Platform"/>
            <consortium name="The Broad Institute Genome Sequencing Center for Infectious Disease"/>
            <person name="Wu L."/>
            <person name="Ma J."/>
        </authorList>
    </citation>
    <scope>NUCLEOTIDE SEQUENCE [LARGE SCALE GENOMIC DNA]</scope>
    <source>
        <strain evidence="7">JCM 18409</strain>
    </source>
</reference>
<dbReference type="InterPro" id="IPR045975">
    <property type="entry name" value="DUF5931"/>
</dbReference>
<keyword evidence="1" id="KW-0808">Transferase</keyword>
<feature type="transmembrane region" description="Helical" evidence="4">
    <location>
        <begin position="105"/>
        <end position="129"/>
    </location>
</feature>
<dbReference type="InterPro" id="IPR011712">
    <property type="entry name" value="Sig_transdc_His_kin_sub3_dim/P"/>
</dbReference>
<evidence type="ECO:0000256" key="1">
    <source>
        <dbReference type="ARBA" id="ARBA00022679"/>
    </source>
</evidence>
<feature type="transmembrane region" description="Helical" evidence="4">
    <location>
        <begin position="12"/>
        <end position="30"/>
    </location>
</feature>
<gene>
    <name evidence="6" type="ORF">GCM10023335_16460</name>
</gene>
<dbReference type="InterPro" id="IPR050482">
    <property type="entry name" value="Sensor_HK_TwoCompSys"/>
</dbReference>
<name>A0ABP9ILQ8_9ACTN</name>
<evidence type="ECO:0000313" key="7">
    <source>
        <dbReference type="Proteomes" id="UP001501759"/>
    </source>
</evidence>